<protein>
    <submittedName>
        <fullName evidence="1">Uncharacterized protein</fullName>
    </submittedName>
</protein>
<name>A0A915YVV1_9GLOM</name>
<evidence type="ECO:0000313" key="1">
    <source>
        <dbReference type="EMBL" id="CAB5348876.1"/>
    </source>
</evidence>
<dbReference type="OrthoDB" id="10520094at2759"/>
<gene>
    <name evidence="1" type="ORF">CHRIB12_LOCUS4565</name>
</gene>
<reference evidence="1" key="1">
    <citation type="submission" date="2020-05" db="EMBL/GenBank/DDBJ databases">
        <authorList>
            <person name="Rincon C."/>
            <person name="Sanders R I."/>
            <person name="Robbins C."/>
            <person name="Chaturvedi A."/>
        </authorList>
    </citation>
    <scope>NUCLEOTIDE SEQUENCE</scope>
    <source>
        <strain evidence="1">CHB12</strain>
    </source>
</reference>
<proteinExistence type="predicted"/>
<sequence length="112" mass="13048">MSAINKSIEDFELGNGLWIKKENDYINENGELQEVNRRYADWKNTSRFNGFRGAWEQQGFSHAYPARSRRHNQQFQYKQGSEDGRTSLVMLILALVRHPNGFGMKGLIVNRL</sequence>
<accession>A0A915YVV1</accession>
<organism evidence="1 2">
    <name type="scientific">Rhizophagus irregularis</name>
    <dbReference type="NCBI Taxonomy" id="588596"/>
    <lineage>
        <taxon>Eukaryota</taxon>
        <taxon>Fungi</taxon>
        <taxon>Fungi incertae sedis</taxon>
        <taxon>Mucoromycota</taxon>
        <taxon>Glomeromycotina</taxon>
        <taxon>Glomeromycetes</taxon>
        <taxon>Glomerales</taxon>
        <taxon>Glomeraceae</taxon>
        <taxon>Rhizophagus</taxon>
    </lineage>
</organism>
<dbReference type="AlphaFoldDB" id="A0A915YVV1"/>
<dbReference type="EMBL" id="CAGKOT010000007">
    <property type="protein sequence ID" value="CAB5348876.1"/>
    <property type="molecule type" value="Genomic_DNA"/>
</dbReference>
<dbReference type="VEuPathDB" id="FungiDB:RhiirFUN_000775"/>
<evidence type="ECO:0000313" key="2">
    <source>
        <dbReference type="Proteomes" id="UP000684084"/>
    </source>
</evidence>
<comment type="caution">
    <text evidence="1">The sequence shown here is derived from an EMBL/GenBank/DDBJ whole genome shotgun (WGS) entry which is preliminary data.</text>
</comment>
<dbReference type="Proteomes" id="UP000684084">
    <property type="component" value="Unassembled WGS sequence"/>
</dbReference>